<organism evidence="5 6">
    <name type="scientific">Candidatus Onthomorpha intestinigallinarum</name>
    <dbReference type="NCBI Taxonomy" id="2840880"/>
    <lineage>
        <taxon>Bacteria</taxon>
        <taxon>Pseudomonadati</taxon>
        <taxon>Bacteroidota</taxon>
        <taxon>Bacteroidia</taxon>
        <taxon>Bacteroidales</taxon>
        <taxon>Candidatus Onthomorpha</taxon>
    </lineage>
</organism>
<dbReference type="PANTHER" id="PTHR42974:SF1">
    <property type="entry name" value="TYPE-3 GLUTAMINE SYNTHETASE"/>
    <property type="match status" value="1"/>
</dbReference>
<gene>
    <name evidence="5" type="ORF">IAC47_02360</name>
</gene>
<dbReference type="InterPro" id="IPR014746">
    <property type="entry name" value="Gln_synth/guanido_kin_cat_dom"/>
</dbReference>
<dbReference type="SUPFAM" id="SSF55931">
    <property type="entry name" value="Glutamine synthetase/guanido kinase"/>
    <property type="match status" value="1"/>
</dbReference>
<evidence type="ECO:0000259" key="3">
    <source>
        <dbReference type="PROSITE" id="PS51986"/>
    </source>
</evidence>
<dbReference type="PROSITE" id="PS00181">
    <property type="entry name" value="GLNA_ATP"/>
    <property type="match status" value="1"/>
</dbReference>
<evidence type="ECO:0000313" key="5">
    <source>
        <dbReference type="EMBL" id="HIW87099.1"/>
    </source>
</evidence>
<dbReference type="EMBL" id="DXGG01000079">
    <property type="protein sequence ID" value="HIW87099.1"/>
    <property type="molecule type" value="Genomic_DNA"/>
</dbReference>
<dbReference type="Pfam" id="PF18318">
    <property type="entry name" value="Gln-synt_C-ter"/>
    <property type="match status" value="1"/>
</dbReference>
<reference evidence="5" key="2">
    <citation type="submission" date="2021-04" db="EMBL/GenBank/DDBJ databases">
        <authorList>
            <person name="Gilroy R."/>
        </authorList>
    </citation>
    <scope>NUCLEOTIDE SEQUENCE</scope>
    <source>
        <strain evidence="5">Gambia16-930</strain>
    </source>
</reference>
<evidence type="ECO:0000256" key="1">
    <source>
        <dbReference type="PROSITE-ProRule" id="PRU01330"/>
    </source>
</evidence>
<dbReference type="PROSITE" id="PS51986">
    <property type="entry name" value="GS_BETA_GRASP"/>
    <property type="match status" value="1"/>
</dbReference>
<dbReference type="Pfam" id="PF00120">
    <property type="entry name" value="Gln-synt_C"/>
    <property type="match status" value="1"/>
</dbReference>
<proteinExistence type="inferred from homology"/>
<dbReference type="InterPro" id="IPR040577">
    <property type="entry name" value="Gln-synt_C"/>
</dbReference>
<dbReference type="Proteomes" id="UP000824267">
    <property type="component" value="Unassembled WGS sequence"/>
</dbReference>
<dbReference type="Gene3D" id="1.20.120.1560">
    <property type="match status" value="1"/>
</dbReference>
<evidence type="ECO:0000256" key="2">
    <source>
        <dbReference type="RuleBase" id="RU000384"/>
    </source>
</evidence>
<evidence type="ECO:0000313" key="6">
    <source>
        <dbReference type="Proteomes" id="UP000824267"/>
    </source>
</evidence>
<dbReference type="InterPro" id="IPR027303">
    <property type="entry name" value="Gln_synth_gly_rich_site"/>
</dbReference>
<dbReference type="SMART" id="SM01230">
    <property type="entry name" value="Gln-synt_C"/>
    <property type="match status" value="1"/>
</dbReference>
<reference evidence="5" key="1">
    <citation type="journal article" date="2021" name="PeerJ">
        <title>Extensive microbial diversity within the chicken gut microbiome revealed by metagenomics and culture.</title>
        <authorList>
            <person name="Gilroy R."/>
            <person name="Ravi A."/>
            <person name="Getino M."/>
            <person name="Pursley I."/>
            <person name="Horton D.L."/>
            <person name="Alikhan N.F."/>
            <person name="Baker D."/>
            <person name="Gharbi K."/>
            <person name="Hall N."/>
            <person name="Watson M."/>
            <person name="Adriaenssens E.M."/>
            <person name="Foster-Nyarko E."/>
            <person name="Jarju S."/>
            <person name="Secka A."/>
            <person name="Antonio M."/>
            <person name="Oren A."/>
            <person name="Chaudhuri R.R."/>
            <person name="La Ragione R."/>
            <person name="Hildebrand F."/>
            <person name="Pallen M.J."/>
        </authorList>
    </citation>
    <scope>NUCLEOTIDE SEQUENCE</scope>
    <source>
        <strain evidence="5">Gambia16-930</strain>
    </source>
</reference>
<name>A0A9D1RG63_9BACT</name>
<feature type="domain" description="GS beta-grasp" evidence="3">
    <location>
        <begin position="85"/>
        <end position="175"/>
    </location>
</feature>
<dbReference type="Gene3D" id="3.30.590.10">
    <property type="entry name" value="Glutamine synthetase/guanido kinase, catalytic domain"/>
    <property type="match status" value="1"/>
</dbReference>
<evidence type="ECO:0000259" key="4">
    <source>
        <dbReference type="PROSITE" id="PS51987"/>
    </source>
</evidence>
<dbReference type="PROSITE" id="PS51987">
    <property type="entry name" value="GS_CATALYTIC"/>
    <property type="match status" value="1"/>
</dbReference>
<comment type="caution">
    <text evidence="5">The sequence shown here is derived from an EMBL/GenBank/DDBJ whole genome shotgun (WGS) entry which is preliminary data.</text>
</comment>
<dbReference type="GO" id="GO:0006542">
    <property type="term" value="P:glutamine biosynthetic process"/>
    <property type="evidence" value="ECO:0007669"/>
    <property type="project" value="InterPro"/>
</dbReference>
<protein>
    <submittedName>
        <fullName evidence="5">Glutamine synthetase III</fullName>
    </submittedName>
</protein>
<sequence>MSKIRFHALQELSNRQPLEVTTPSDKLSDYFGCNVFNRKRMQEYLPKEAFNAVMEAIDKGSPISREMADLIANGMKSWAKSKNATHYTHWFQPLTDGTAEKHDGFIEFGTDGCDVIERFSGKLLVQQEPDASSFPNGGIRNTFEARGYTAWDVSSPAFIVDQTLCIPTIFISYTGEALDYKTPLLKALSAVDKAATKVCQLFDRNISKVYANLGWEQEYFLVDLALYNARPDICLTGRTLMGHSSAKDQQLEDHYFGSIPPRVTSFMKELEMECHKLGIPVKTRHNEVAPNQFELAPIFENVNLANDHNQLVMDIMKRIARKHKFVVLLHEKPYEGVNGSGKHNNWSLCTNTGINLFAPGKNPKGNMLFLTFLANVLMMVYKNQDLLRASITNAGNCYRLGANEAPPAILSIFLGRELSYTLDEIVKNTDTSSLTSKERTTMKLGIERIPEILLDTTDRNRTSPFAFTGNRFEFRAVGSSANCAAPMIAINAAMAHQLNSFKKEVDSLTEKGIGKEDAIMRTLKETIRASEPIRFEGDGYSEQWVKEAEKRGLSNISHVPQSLMHYADTQAKEVFLKEKIFNETELQSRLEVELEKYTMKVQIESRVLGDLAINHIVPTAVKYQNRLLKNLMGLKEIFPEEEYEVMSADRKELVKDISKRVTAIKVLVREMINARKVANQITSHKDKAFAYEETVKPYLDKIRDHIDHLEMEIDDEIWPLPKYRELLFTK</sequence>
<dbReference type="PANTHER" id="PTHR42974">
    <property type="entry name" value="GLUTAMINE SYNTHETASE"/>
    <property type="match status" value="1"/>
</dbReference>
<dbReference type="GO" id="GO:0004356">
    <property type="term" value="F:glutamine synthetase activity"/>
    <property type="evidence" value="ECO:0007669"/>
    <property type="project" value="InterPro"/>
</dbReference>
<dbReference type="Pfam" id="PF12437">
    <property type="entry name" value="GSIII_N"/>
    <property type="match status" value="1"/>
</dbReference>
<accession>A0A9D1RG63</accession>
<dbReference type="InterPro" id="IPR008147">
    <property type="entry name" value="Gln_synt_N"/>
</dbReference>
<comment type="similarity">
    <text evidence="1 2">Belongs to the glutamine synthetase family.</text>
</comment>
<dbReference type="AlphaFoldDB" id="A0A9D1RG63"/>
<feature type="domain" description="GS catalytic" evidence="4">
    <location>
        <begin position="180"/>
        <end position="616"/>
    </location>
</feature>
<dbReference type="InterPro" id="IPR052725">
    <property type="entry name" value="GS_Type-3"/>
</dbReference>
<dbReference type="InterPro" id="IPR022147">
    <property type="entry name" value="GSIII_N"/>
</dbReference>
<dbReference type="InterPro" id="IPR008146">
    <property type="entry name" value="Gln_synth_cat_dom"/>
</dbReference>